<feature type="transmembrane region" description="Helical" evidence="5">
    <location>
        <begin position="75"/>
        <end position="99"/>
    </location>
</feature>
<dbReference type="EMBL" id="JAJMLW010000003">
    <property type="protein sequence ID" value="MCI2242615.1"/>
    <property type="molecule type" value="Genomic_DNA"/>
</dbReference>
<accession>A0ABS9WIM0</accession>
<feature type="transmembrane region" description="Helical" evidence="5">
    <location>
        <begin position="105"/>
        <end position="123"/>
    </location>
</feature>
<organism evidence="7 8">
    <name type="scientific">Adlercreutzia faecimuris</name>
    <dbReference type="NCBI Taxonomy" id="2897341"/>
    <lineage>
        <taxon>Bacteria</taxon>
        <taxon>Bacillati</taxon>
        <taxon>Actinomycetota</taxon>
        <taxon>Coriobacteriia</taxon>
        <taxon>Eggerthellales</taxon>
        <taxon>Eggerthellaceae</taxon>
        <taxon>Adlercreutzia</taxon>
    </lineage>
</organism>
<comment type="caution">
    <text evidence="7">The sequence shown here is derived from an EMBL/GenBank/DDBJ whole genome shotgun (WGS) entry which is preliminary data.</text>
</comment>
<evidence type="ECO:0000313" key="7">
    <source>
        <dbReference type="EMBL" id="MCI2242615.1"/>
    </source>
</evidence>
<evidence type="ECO:0000256" key="5">
    <source>
        <dbReference type="SAM" id="Phobius"/>
    </source>
</evidence>
<feature type="transmembrane region" description="Helical" evidence="5">
    <location>
        <begin position="164"/>
        <end position="183"/>
    </location>
</feature>
<dbReference type="RefSeq" id="WP_242166050.1">
    <property type="nucleotide sequence ID" value="NZ_JAJMLW010000003.1"/>
</dbReference>
<evidence type="ECO:0000256" key="1">
    <source>
        <dbReference type="ARBA" id="ARBA00004651"/>
    </source>
</evidence>
<dbReference type="Gene3D" id="1.20.1250.20">
    <property type="entry name" value="MFS general substrate transporter like domains"/>
    <property type="match status" value="1"/>
</dbReference>
<keyword evidence="4 5" id="KW-0472">Membrane</keyword>
<feature type="transmembrane region" description="Helical" evidence="5">
    <location>
        <begin position="280"/>
        <end position="313"/>
    </location>
</feature>
<dbReference type="PANTHER" id="PTHR23531:SF1">
    <property type="entry name" value="QUINOLENE RESISTANCE PROTEIN NORA"/>
    <property type="match status" value="1"/>
</dbReference>
<evidence type="ECO:0000256" key="2">
    <source>
        <dbReference type="ARBA" id="ARBA00022692"/>
    </source>
</evidence>
<protein>
    <submittedName>
        <fullName evidence="7">MFS transporter</fullName>
    </submittedName>
</protein>
<dbReference type="SUPFAM" id="SSF103473">
    <property type="entry name" value="MFS general substrate transporter"/>
    <property type="match status" value="1"/>
</dbReference>
<keyword evidence="3 5" id="KW-1133">Transmembrane helix</keyword>
<dbReference type="InterPro" id="IPR011701">
    <property type="entry name" value="MFS"/>
</dbReference>
<feature type="transmembrane region" description="Helical" evidence="5">
    <location>
        <begin position="7"/>
        <end position="26"/>
    </location>
</feature>
<keyword evidence="2 5" id="KW-0812">Transmembrane</keyword>
<sequence>MASERLWTAGFVNLLAFDIIYQFGAYMTNTVISVYAVTLGATYAVAGLMAGLNPGASMASRPFTGLVADLVSKKALMVASAALFLMATLGCALLESLALIGACRVLQGVSFALRSVCVISLVARVVPASRLHGGMGWMGLSSVLSTAVGPIISQQVGVAVGYRGSFLIASGILVVALGLALAFRRPPAPEGEPARQRPAVGSLREALRWRNFIYRPNLIFTVMAGLSGVPQGASLALIILAADQRGIGGATLFFTAYALAAFVGRPLMGRVADTLGARRIVLPLFAVELASVAVLGLMANTAMIIAGGFLLGIGQGSLYPVLQAEAVAGVPPEAMGRAANTFYIGPDINMFLSPVIGSILLGSLGVGALYAFGGAAVVVAAVLFVARTRRAA</sequence>
<dbReference type="PROSITE" id="PS50850">
    <property type="entry name" value="MFS"/>
    <property type="match status" value="1"/>
</dbReference>
<reference evidence="7" key="1">
    <citation type="submission" date="2021-11" db="EMBL/GenBank/DDBJ databases">
        <title>A Novel Adlercreutzia Species, isolated from a Allomyrina dichotoma larva feces.</title>
        <authorList>
            <person name="Suh M.K."/>
        </authorList>
    </citation>
    <scope>NUCLEOTIDE SEQUENCE</scope>
    <source>
        <strain evidence="7">JBNU-10</strain>
    </source>
</reference>
<dbReference type="InterPro" id="IPR052714">
    <property type="entry name" value="MFS_Exporter"/>
</dbReference>
<feature type="transmembrane region" description="Helical" evidence="5">
    <location>
        <begin position="218"/>
        <end position="241"/>
    </location>
</feature>
<evidence type="ECO:0000256" key="3">
    <source>
        <dbReference type="ARBA" id="ARBA00022989"/>
    </source>
</evidence>
<evidence type="ECO:0000313" key="8">
    <source>
        <dbReference type="Proteomes" id="UP001430755"/>
    </source>
</evidence>
<dbReference type="Proteomes" id="UP001430755">
    <property type="component" value="Unassembled WGS sequence"/>
</dbReference>
<gene>
    <name evidence="7" type="ORF">LPT13_09655</name>
</gene>
<feature type="transmembrane region" description="Helical" evidence="5">
    <location>
        <begin position="247"/>
        <end position="268"/>
    </location>
</feature>
<feature type="domain" description="Major facilitator superfamily (MFS) profile" evidence="6">
    <location>
        <begin position="2"/>
        <end position="391"/>
    </location>
</feature>
<dbReference type="InterPro" id="IPR036259">
    <property type="entry name" value="MFS_trans_sf"/>
</dbReference>
<keyword evidence="8" id="KW-1185">Reference proteome</keyword>
<comment type="subcellular location">
    <subcellularLocation>
        <location evidence="1">Cell membrane</location>
        <topology evidence="1">Multi-pass membrane protein</topology>
    </subcellularLocation>
</comment>
<feature type="transmembrane region" description="Helical" evidence="5">
    <location>
        <begin position="32"/>
        <end position="54"/>
    </location>
</feature>
<dbReference type="PANTHER" id="PTHR23531">
    <property type="entry name" value="QUINOLENE RESISTANCE PROTEIN NORA"/>
    <property type="match status" value="1"/>
</dbReference>
<dbReference type="Pfam" id="PF07690">
    <property type="entry name" value="MFS_1"/>
    <property type="match status" value="1"/>
</dbReference>
<name>A0ABS9WIM0_9ACTN</name>
<evidence type="ECO:0000256" key="4">
    <source>
        <dbReference type="ARBA" id="ARBA00023136"/>
    </source>
</evidence>
<feature type="transmembrane region" description="Helical" evidence="5">
    <location>
        <begin position="359"/>
        <end position="386"/>
    </location>
</feature>
<dbReference type="InterPro" id="IPR020846">
    <property type="entry name" value="MFS_dom"/>
</dbReference>
<evidence type="ECO:0000259" key="6">
    <source>
        <dbReference type="PROSITE" id="PS50850"/>
    </source>
</evidence>
<proteinExistence type="predicted"/>